<dbReference type="AlphaFoldDB" id="A0A5N0DXY2"/>
<name>A0A5N0DXY2_9NOCA</name>
<dbReference type="EC" id="4.1.1.97" evidence="3"/>
<evidence type="ECO:0000256" key="6">
    <source>
        <dbReference type="ARBA" id="ARBA00023239"/>
    </source>
</evidence>
<evidence type="ECO:0000256" key="2">
    <source>
        <dbReference type="ARBA" id="ARBA00004754"/>
    </source>
</evidence>
<protein>
    <recommendedName>
        <fullName evidence="3">2-oxo-4-hydroxy-4-carboxy-5-ureidoimidazoline decarboxylase</fullName>
        <ecNumber evidence="3">4.1.1.97</ecNumber>
    </recommendedName>
</protein>
<comment type="caution">
    <text evidence="8">The sequence shown here is derived from an EMBL/GenBank/DDBJ whole genome shotgun (WGS) entry which is preliminary data.</text>
</comment>
<comment type="pathway">
    <text evidence="2">Purine metabolism; urate degradation; (S)-allantoin from urate: step 3/3.</text>
</comment>
<dbReference type="Proteomes" id="UP000323876">
    <property type="component" value="Unassembled WGS sequence"/>
</dbReference>
<proteinExistence type="predicted"/>
<organism evidence="8 9">
    <name type="scientific">Nocardia colli</name>
    <dbReference type="NCBI Taxonomy" id="2545717"/>
    <lineage>
        <taxon>Bacteria</taxon>
        <taxon>Bacillati</taxon>
        <taxon>Actinomycetota</taxon>
        <taxon>Actinomycetes</taxon>
        <taxon>Mycobacteriales</taxon>
        <taxon>Nocardiaceae</taxon>
        <taxon>Nocardia</taxon>
    </lineage>
</organism>
<evidence type="ECO:0000313" key="8">
    <source>
        <dbReference type="EMBL" id="KAA8880411.1"/>
    </source>
</evidence>
<sequence>MAGDIGWLNSLPPDRAEQELLTCCASRQWAQKVAASRPYPDAGSATAAAVAGVCELSWPDVEEALSAHPRIGDRAKAELSEREAAWSRGEQSGAAGADLAVRTELAAGNLAYEERFGHVFLIRATGRSAEEMLTELRKRLANSELDERIKVQSELADITRLRVRKLLGDK</sequence>
<dbReference type="NCBIfam" id="NF010372">
    <property type="entry name" value="PRK13798.1"/>
    <property type="match status" value="1"/>
</dbReference>
<dbReference type="RefSeq" id="WP_150407735.1">
    <property type="nucleotide sequence ID" value="NZ_VXLC01000035.1"/>
</dbReference>
<dbReference type="Gene3D" id="1.10.3330.10">
    <property type="entry name" value="Oxo-4-hydroxy-4-carboxy-5-ureidoimidazoline decarboxylase"/>
    <property type="match status" value="1"/>
</dbReference>
<evidence type="ECO:0000256" key="3">
    <source>
        <dbReference type="ARBA" id="ARBA00012257"/>
    </source>
</evidence>
<keyword evidence="5" id="KW-0210">Decarboxylase</keyword>
<dbReference type="GO" id="GO:0006144">
    <property type="term" value="P:purine nucleobase metabolic process"/>
    <property type="evidence" value="ECO:0007669"/>
    <property type="project" value="UniProtKB-KW"/>
</dbReference>
<dbReference type="GO" id="GO:0019628">
    <property type="term" value="P:urate catabolic process"/>
    <property type="evidence" value="ECO:0007669"/>
    <property type="project" value="TreeGrafter"/>
</dbReference>
<dbReference type="PANTHER" id="PTHR43466">
    <property type="entry name" value="2-OXO-4-HYDROXY-4-CARBOXY-5-UREIDOIMIDAZOLINE DECARBOXYLASE-RELATED"/>
    <property type="match status" value="1"/>
</dbReference>
<dbReference type="OrthoDB" id="5243781at2"/>
<dbReference type="InterPro" id="IPR018020">
    <property type="entry name" value="OHCU_decarboxylase"/>
</dbReference>
<dbReference type="InterPro" id="IPR036778">
    <property type="entry name" value="OHCU_decarboxylase_sf"/>
</dbReference>
<comment type="catalytic activity">
    <reaction evidence="1">
        <text>5-hydroxy-2-oxo-4-ureido-2,5-dihydro-1H-imidazole-5-carboxylate + H(+) = (S)-allantoin + CO2</text>
        <dbReference type="Rhea" id="RHEA:26301"/>
        <dbReference type="ChEBI" id="CHEBI:15378"/>
        <dbReference type="ChEBI" id="CHEBI:15678"/>
        <dbReference type="ChEBI" id="CHEBI:16526"/>
        <dbReference type="ChEBI" id="CHEBI:58639"/>
        <dbReference type="EC" id="4.1.1.97"/>
    </reaction>
</comment>
<dbReference type="GO" id="GO:0051997">
    <property type="term" value="F:2-oxo-4-hydroxy-4-carboxy-5-ureidoimidazoline decarboxylase activity"/>
    <property type="evidence" value="ECO:0007669"/>
    <property type="project" value="UniProtKB-EC"/>
</dbReference>
<evidence type="ECO:0000256" key="1">
    <source>
        <dbReference type="ARBA" id="ARBA00001163"/>
    </source>
</evidence>
<dbReference type="InterPro" id="IPR017595">
    <property type="entry name" value="OHCU_decarboxylase-2"/>
</dbReference>
<keyword evidence="4" id="KW-0659">Purine metabolism</keyword>
<dbReference type="Pfam" id="PF09349">
    <property type="entry name" value="OHCU_decarbox"/>
    <property type="match status" value="1"/>
</dbReference>
<evidence type="ECO:0000256" key="4">
    <source>
        <dbReference type="ARBA" id="ARBA00022631"/>
    </source>
</evidence>
<keyword evidence="6 8" id="KW-0456">Lyase</keyword>
<dbReference type="NCBIfam" id="TIGR03180">
    <property type="entry name" value="UraD_2"/>
    <property type="match status" value="1"/>
</dbReference>
<keyword evidence="9" id="KW-1185">Reference proteome</keyword>
<reference evidence="8 9" key="1">
    <citation type="submission" date="2019-09" db="EMBL/GenBank/DDBJ databases">
        <authorList>
            <person name="Wang X."/>
        </authorList>
    </citation>
    <scope>NUCLEOTIDE SEQUENCE [LARGE SCALE GENOMIC DNA]</scope>
    <source>
        <strain evidence="8 9">CICC 11023</strain>
    </source>
</reference>
<evidence type="ECO:0000313" key="9">
    <source>
        <dbReference type="Proteomes" id="UP000323876"/>
    </source>
</evidence>
<evidence type="ECO:0000259" key="7">
    <source>
        <dbReference type="Pfam" id="PF09349"/>
    </source>
</evidence>
<dbReference type="EMBL" id="VXLC01000035">
    <property type="protein sequence ID" value="KAA8880411.1"/>
    <property type="molecule type" value="Genomic_DNA"/>
</dbReference>
<dbReference type="SUPFAM" id="SSF158694">
    <property type="entry name" value="UraD-Like"/>
    <property type="match status" value="1"/>
</dbReference>
<accession>A0A5N0DXY2</accession>
<feature type="domain" description="Oxo-4-hydroxy-4-carboxy-5-ureidoimidazoline decarboxylase" evidence="7">
    <location>
        <begin position="9"/>
        <end position="163"/>
    </location>
</feature>
<evidence type="ECO:0000256" key="5">
    <source>
        <dbReference type="ARBA" id="ARBA00022793"/>
    </source>
</evidence>
<gene>
    <name evidence="8" type="primary">uraD</name>
    <name evidence="8" type="ORF">F3087_41835</name>
</gene>
<dbReference type="PANTHER" id="PTHR43466:SF1">
    <property type="entry name" value="2-OXO-4-HYDROXY-4-CARBOXY-5-UREIDOIMIDAZOLINE DECARBOXYLASE-RELATED"/>
    <property type="match status" value="1"/>
</dbReference>